<dbReference type="EMBL" id="ACVB02000026">
    <property type="protein sequence ID" value="EEX73599.1"/>
    <property type="molecule type" value="Genomic_DNA"/>
</dbReference>
<dbReference type="FunFam" id="3.40.50.10490:FF:000015">
    <property type="entry name" value="Glucose-6-phosphate isomerase"/>
    <property type="match status" value="1"/>
</dbReference>
<dbReference type="UniPathway" id="UPA00138"/>
<dbReference type="Proteomes" id="UP000006233">
    <property type="component" value="Unassembled WGS sequence"/>
</dbReference>
<organism evidence="10 11">
    <name type="scientific">Leptotrichia hofstadii F0254</name>
    <dbReference type="NCBI Taxonomy" id="634994"/>
    <lineage>
        <taxon>Bacteria</taxon>
        <taxon>Fusobacteriati</taxon>
        <taxon>Fusobacteriota</taxon>
        <taxon>Fusobacteriia</taxon>
        <taxon>Fusobacteriales</taxon>
        <taxon>Leptotrichiaceae</taxon>
        <taxon>Leptotrichia</taxon>
    </lineage>
</organism>
<comment type="subcellular location">
    <subcellularLocation>
        <location evidence="8">Cytoplasm</location>
    </subcellularLocation>
</comment>
<comment type="similarity">
    <text evidence="2 8 9">Belongs to the GPI family.</text>
</comment>
<dbReference type="GO" id="GO:0048029">
    <property type="term" value="F:monosaccharide binding"/>
    <property type="evidence" value="ECO:0007669"/>
    <property type="project" value="TreeGrafter"/>
</dbReference>
<feature type="active site" description="Proton donor" evidence="8">
    <location>
        <position position="301"/>
    </location>
</feature>
<comment type="pathway">
    <text evidence="8">Carbohydrate biosynthesis; gluconeogenesis.</text>
</comment>
<dbReference type="FunFam" id="3.40.50.10490:FF:000016">
    <property type="entry name" value="Glucose-6-phosphate isomerase"/>
    <property type="match status" value="1"/>
</dbReference>
<comment type="pathway">
    <text evidence="1 8 9">Carbohydrate degradation; glycolysis; D-glyceraldehyde 3-phosphate and glycerone phosphate from D-glucose: step 2/4.</text>
</comment>
<dbReference type="InterPro" id="IPR046348">
    <property type="entry name" value="SIS_dom_sf"/>
</dbReference>
<dbReference type="HAMAP" id="MF_00473">
    <property type="entry name" value="G6P_isomerase"/>
    <property type="match status" value="1"/>
</dbReference>
<dbReference type="InterPro" id="IPR035482">
    <property type="entry name" value="SIS_PGI_2"/>
</dbReference>
<evidence type="ECO:0000256" key="6">
    <source>
        <dbReference type="ARBA" id="ARBA00023235"/>
    </source>
</evidence>
<dbReference type="CDD" id="cd05015">
    <property type="entry name" value="SIS_PGI_1"/>
    <property type="match status" value="1"/>
</dbReference>
<dbReference type="GO" id="GO:0051156">
    <property type="term" value="P:glucose 6-phosphate metabolic process"/>
    <property type="evidence" value="ECO:0007669"/>
    <property type="project" value="TreeGrafter"/>
</dbReference>
<name>C9N0B2_9FUSO</name>
<comment type="caution">
    <text evidence="8">Lacks conserved residue(s) required for the propagation of feature annotation.</text>
</comment>
<evidence type="ECO:0000256" key="7">
    <source>
        <dbReference type="ARBA" id="ARBA00029321"/>
    </source>
</evidence>
<evidence type="ECO:0000256" key="9">
    <source>
        <dbReference type="RuleBase" id="RU000612"/>
    </source>
</evidence>
<evidence type="ECO:0000256" key="1">
    <source>
        <dbReference type="ARBA" id="ARBA00004926"/>
    </source>
</evidence>
<keyword evidence="6 8" id="KW-0413">Isomerase</keyword>
<dbReference type="GO" id="GO:0004347">
    <property type="term" value="F:glucose-6-phosphate isomerase activity"/>
    <property type="evidence" value="ECO:0007669"/>
    <property type="project" value="UniProtKB-UniRule"/>
</dbReference>
<dbReference type="Pfam" id="PF00342">
    <property type="entry name" value="PGI"/>
    <property type="match status" value="1"/>
</dbReference>
<keyword evidence="3 8" id="KW-0312">Gluconeogenesis</keyword>
<dbReference type="AlphaFoldDB" id="C9N0B2"/>
<dbReference type="GO" id="GO:0097367">
    <property type="term" value="F:carbohydrate derivative binding"/>
    <property type="evidence" value="ECO:0007669"/>
    <property type="project" value="InterPro"/>
</dbReference>
<dbReference type="PROSITE" id="PS00765">
    <property type="entry name" value="P_GLUCOSE_ISOMERASE_1"/>
    <property type="match status" value="1"/>
</dbReference>
<dbReference type="InterPro" id="IPR001672">
    <property type="entry name" value="G6P_Isomerase"/>
</dbReference>
<dbReference type="PANTHER" id="PTHR11469">
    <property type="entry name" value="GLUCOSE-6-PHOSPHATE ISOMERASE"/>
    <property type="match status" value="1"/>
</dbReference>
<dbReference type="HOGENOM" id="CLU_037303_0_1_0"/>
<dbReference type="CDD" id="cd05016">
    <property type="entry name" value="SIS_PGI_2"/>
    <property type="match status" value="1"/>
</dbReference>
<evidence type="ECO:0000313" key="11">
    <source>
        <dbReference type="Proteomes" id="UP000006233"/>
    </source>
</evidence>
<sequence>MGNKIKILKEKKMKLNFNYQFAKNFFNENELKQIKPYVELANEVLTSKSGAGSDFLGWVDLPENYDKDEFARIKKAAEKIKNDSEVLIVIGIGGSYLGAKAAIEFLSHSFYNNLPKDKRKTPEIYFAGTNMSGVYLQHLIEVVGDRDFSVNVISKSGTTTEPAIAFRVFKKMLEEKYGKEEAAKRIYATTDKEKGALKTLAAAEGYETFVVPDNVGGRFSVLTAVGLLPIAAAGINIDELMAGAKDAMNDFANKNMDENQALQYAAVRNILHRKGKDLELMVNYEPRVHYLAEWWKQLFGESEGKDGKGLYPTSADFSADLHSLGQYIQEGQRLFFETVVSIGKPEVEFVIESDKDNLDGLNFIAGKTLDYVNKKATDGVILAHIDGNVPNLGVNIPEATPYHLGYTFYFFEKACGVSGYLLGVNPFDQPGVEAYKKNMFALLGKPGYEEAGKELEKN</sequence>
<gene>
    <name evidence="8 10" type="primary">pgi</name>
    <name evidence="10" type="ORF">GCWU000323_02268</name>
</gene>
<dbReference type="Gene3D" id="3.40.50.10490">
    <property type="entry name" value="Glucose-6-phosphate isomerase like protein, domain 1"/>
    <property type="match status" value="2"/>
</dbReference>
<keyword evidence="5 8" id="KW-0324">Glycolysis</keyword>
<protein>
    <recommendedName>
        <fullName evidence="8">Glucose-6-phosphate isomerase</fullName>
        <shortName evidence="8">GPI</shortName>
        <ecNumber evidence="8">5.3.1.9</ecNumber>
    </recommendedName>
    <alternativeName>
        <fullName evidence="8">Phosphoglucose isomerase</fullName>
        <shortName evidence="8">PGI</shortName>
    </alternativeName>
    <alternativeName>
        <fullName evidence="8">Phosphohexose isomerase</fullName>
        <shortName evidence="8">PHI</shortName>
    </alternativeName>
</protein>
<comment type="catalytic activity">
    <reaction evidence="7 8 9">
        <text>alpha-D-glucose 6-phosphate = beta-D-fructose 6-phosphate</text>
        <dbReference type="Rhea" id="RHEA:11816"/>
        <dbReference type="ChEBI" id="CHEBI:57634"/>
        <dbReference type="ChEBI" id="CHEBI:58225"/>
        <dbReference type="EC" id="5.3.1.9"/>
    </reaction>
</comment>
<proteinExistence type="inferred from homology"/>
<dbReference type="SUPFAM" id="SSF53697">
    <property type="entry name" value="SIS domain"/>
    <property type="match status" value="1"/>
</dbReference>
<dbReference type="GO" id="GO:0005829">
    <property type="term" value="C:cytosol"/>
    <property type="evidence" value="ECO:0007669"/>
    <property type="project" value="TreeGrafter"/>
</dbReference>
<reference evidence="10 11" key="1">
    <citation type="submission" date="2009-09" db="EMBL/GenBank/DDBJ databases">
        <authorList>
            <person name="Weinstock G."/>
            <person name="Sodergren E."/>
            <person name="Clifton S."/>
            <person name="Fulton L."/>
            <person name="Fulton B."/>
            <person name="Courtney L."/>
            <person name="Fronick C."/>
            <person name="Harrison M."/>
            <person name="Strong C."/>
            <person name="Farmer C."/>
            <person name="Delahaunty K."/>
            <person name="Markovic C."/>
            <person name="Hall O."/>
            <person name="Minx P."/>
            <person name="Tomlinson C."/>
            <person name="Mitreva M."/>
            <person name="Nelson J."/>
            <person name="Hou S."/>
            <person name="Wollam A."/>
            <person name="Pepin K.H."/>
            <person name="Johnson M."/>
            <person name="Bhonagiri V."/>
            <person name="Nash W.E."/>
            <person name="Warren W."/>
            <person name="Chinwalla A."/>
            <person name="Mardis E.R."/>
            <person name="Wilson R.K."/>
        </authorList>
    </citation>
    <scope>NUCLEOTIDE SEQUENCE [LARGE SCALE GENOMIC DNA]</scope>
    <source>
        <strain evidence="10 11">F0254</strain>
    </source>
</reference>
<comment type="function">
    <text evidence="8">Catalyzes the reversible isomerization of glucose-6-phosphate to fructose-6-phosphate.</text>
</comment>
<evidence type="ECO:0000313" key="10">
    <source>
        <dbReference type="EMBL" id="EEX73599.1"/>
    </source>
</evidence>
<evidence type="ECO:0000256" key="5">
    <source>
        <dbReference type="ARBA" id="ARBA00023152"/>
    </source>
</evidence>
<dbReference type="InterPro" id="IPR018189">
    <property type="entry name" value="Phosphoglucose_isomerase_CS"/>
</dbReference>
<comment type="caution">
    <text evidence="10">The sequence shown here is derived from an EMBL/GenBank/DDBJ whole genome shotgun (WGS) entry which is preliminary data.</text>
</comment>
<evidence type="ECO:0000256" key="8">
    <source>
        <dbReference type="HAMAP-Rule" id="MF_00473"/>
    </source>
</evidence>
<dbReference type="InterPro" id="IPR035476">
    <property type="entry name" value="SIS_PGI_1"/>
</dbReference>
<dbReference type="PROSITE" id="PS51463">
    <property type="entry name" value="P_GLUCOSE_ISOMERASE_3"/>
    <property type="match status" value="1"/>
</dbReference>
<dbReference type="NCBIfam" id="NF010697">
    <property type="entry name" value="PRK14097.1"/>
    <property type="match status" value="1"/>
</dbReference>
<feature type="active site" evidence="8">
    <location>
        <position position="436"/>
    </location>
</feature>
<evidence type="ECO:0000256" key="3">
    <source>
        <dbReference type="ARBA" id="ARBA00022432"/>
    </source>
</evidence>
<dbReference type="PANTHER" id="PTHR11469:SF1">
    <property type="entry name" value="GLUCOSE-6-PHOSPHATE ISOMERASE"/>
    <property type="match status" value="1"/>
</dbReference>
<dbReference type="PROSITE" id="PS00174">
    <property type="entry name" value="P_GLUCOSE_ISOMERASE_2"/>
    <property type="match status" value="1"/>
</dbReference>
<evidence type="ECO:0000256" key="4">
    <source>
        <dbReference type="ARBA" id="ARBA00022490"/>
    </source>
</evidence>
<dbReference type="eggNOG" id="COG0166">
    <property type="taxonomic scope" value="Bacteria"/>
</dbReference>
<dbReference type="EC" id="5.3.1.9" evidence="8"/>
<dbReference type="GO" id="GO:0006094">
    <property type="term" value="P:gluconeogenesis"/>
    <property type="evidence" value="ECO:0007669"/>
    <property type="project" value="UniProtKB-UniRule"/>
</dbReference>
<evidence type="ECO:0000256" key="2">
    <source>
        <dbReference type="ARBA" id="ARBA00006604"/>
    </source>
</evidence>
<keyword evidence="4 8" id="KW-0963">Cytoplasm</keyword>
<dbReference type="GO" id="GO:0006096">
    <property type="term" value="P:glycolytic process"/>
    <property type="evidence" value="ECO:0007669"/>
    <property type="project" value="UniProtKB-UniRule"/>
</dbReference>
<dbReference type="UniPathway" id="UPA00109">
    <property type="reaction ID" value="UER00181"/>
</dbReference>
<accession>C9N0B2</accession>
<dbReference type="PRINTS" id="PR00662">
    <property type="entry name" value="G6PISOMERASE"/>
</dbReference>
<dbReference type="STRING" id="634994.GCWU000323_02268"/>